<dbReference type="STRING" id="1643428.GCA_001442855_01223"/>
<proteinExistence type="predicted"/>
<evidence type="ECO:0000313" key="2">
    <source>
        <dbReference type="Proteomes" id="UP000320623"/>
    </source>
</evidence>
<reference evidence="2" key="1">
    <citation type="submission" date="2015-11" db="EMBL/GenBank/DDBJ databases">
        <authorList>
            <person name="Varghese N."/>
        </authorList>
    </citation>
    <scope>NUCLEOTIDE SEQUENCE [LARGE SCALE GENOMIC DNA]</scope>
</reference>
<dbReference type="RefSeq" id="WP_140944992.1">
    <property type="nucleotide sequence ID" value="NZ_FAOO01000007.1"/>
</dbReference>
<gene>
    <name evidence="1" type="ORF">JGI1_01250</name>
</gene>
<dbReference type="OrthoDB" id="9811001at2"/>
<dbReference type="Proteomes" id="UP000320623">
    <property type="component" value="Unassembled WGS sequence"/>
</dbReference>
<dbReference type="EMBL" id="FAOO01000007">
    <property type="protein sequence ID" value="CUU05417.1"/>
    <property type="molecule type" value="Genomic_DNA"/>
</dbReference>
<evidence type="ECO:0000313" key="1">
    <source>
        <dbReference type="EMBL" id="CUU05417.1"/>
    </source>
</evidence>
<keyword evidence="2" id="KW-1185">Reference proteome</keyword>
<organism evidence="1 2">
    <name type="scientific">Candidatus Thermokryptus mobilis</name>
    <dbReference type="NCBI Taxonomy" id="1643428"/>
    <lineage>
        <taxon>Bacteria</taxon>
        <taxon>Pseudomonadati</taxon>
        <taxon>Candidatus Kryptoniota</taxon>
        <taxon>Candidatus Thermokryptus</taxon>
    </lineage>
</organism>
<dbReference type="AlphaFoldDB" id="A0A0S4N2T9"/>
<protein>
    <submittedName>
        <fullName evidence="1">Uncharacterized protein</fullName>
    </submittedName>
</protein>
<name>A0A0S4N2T9_9BACT</name>
<accession>A0A0S4N2T9</accession>
<sequence length="59" mass="6414">MVILGKILQAIGITETMIGLIAGLQGSMRNEMIFTGVGVIIFVIGRQIEKIGWKNKAKL</sequence>